<keyword evidence="2" id="KW-0472">Membrane</keyword>
<evidence type="ECO:0000259" key="4">
    <source>
        <dbReference type="Pfam" id="PF14257"/>
    </source>
</evidence>
<gene>
    <name evidence="5" type="ORF">ULMA_07400</name>
</gene>
<evidence type="ECO:0000313" key="6">
    <source>
        <dbReference type="Proteomes" id="UP000326509"/>
    </source>
</evidence>
<feature type="transmembrane region" description="Helical" evidence="2">
    <location>
        <begin position="244"/>
        <end position="270"/>
    </location>
</feature>
<keyword evidence="6" id="KW-1185">Reference proteome</keyword>
<keyword evidence="1" id="KW-0175">Coiled coil</keyword>
<sequence>MKLYSLLFALLFLVSCDEAPSNNGFFKTSSPEYGLENDMMVEESMIVSYETESPQAPSQEQKIIKTGNLSFETQELEKTHEKIKTLSKQYEGIIQQDVSGKNYSRVFQQMTIRIPSKNFQVFVDGISDGVAYFDRREISQRDVTEEFVDIEARLIAKKELEKRYLELLKQAKNVKEMLEIERELSTIREEIEARQGRLKYLQSQVSMSTVHLDFYKTTAETGVTLSYGQKIKNALQGGWDGISIFFLGLLYMWPLFVLAIIVILVIRWLIRRSKRTKSTTND</sequence>
<reference evidence="5 6" key="1">
    <citation type="submission" date="2019-08" db="EMBL/GenBank/DDBJ databases">
        <title>Draft genome sequence of Ulvibacter marinus type strain NBRC 109484.</title>
        <authorList>
            <person name="Kawano K."/>
            <person name="Ushijima N."/>
            <person name="Kihara M."/>
            <person name="Itoh H."/>
        </authorList>
    </citation>
    <scope>NUCLEOTIDE SEQUENCE [LARGE SCALE GENOMIC DNA]</scope>
    <source>
        <strain evidence="5 6">NBRC 109484</strain>
    </source>
</reference>
<organism evidence="5 6">
    <name type="scientific">Patiriisocius marinus</name>
    <dbReference type="NCBI Taxonomy" id="1397112"/>
    <lineage>
        <taxon>Bacteria</taxon>
        <taxon>Pseudomonadati</taxon>
        <taxon>Bacteroidota</taxon>
        <taxon>Flavobacteriia</taxon>
        <taxon>Flavobacteriales</taxon>
        <taxon>Flavobacteriaceae</taxon>
        <taxon>Patiriisocius</taxon>
    </lineage>
</organism>
<protein>
    <recommendedName>
        <fullName evidence="4">DUF4349 domain-containing protein</fullName>
    </recommendedName>
</protein>
<dbReference type="Pfam" id="PF14257">
    <property type="entry name" value="DUF4349"/>
    <property type="match status" value="1"/>
</dbReference>
<evidence type="ECO:0000256" key="2">
    <source>
        <dbReference type="SAM" id="Phobius"/>
    </source>
</evidence>
<evidence type="ECO:0000313" key="5">
    <source>
        <dbReference type="EMBL" id="GER58632.1"/>
    </source>
</evidence>
<dbReference type="InterPro" id="IPR025645">
    <property type="entry name" value="DUF4349"/>
</dbReference>
<feature type="domain" description="DUF4349" evidence="4">
    <location>
        <begin position="61"/>
        <end position="267"/>
    </location>
</feature>
<feature type="chain" id="PRO_5023931575" description="DUF4349 domain-containing protein" evidence="3">
    <location>
        <begin position="20"/>
        <end position="282"/>
    </location>
</feature>
<accession>A0A5J4IWB4</accession>
<comment type="caution">
    <text evidence="5">The sequence shown here is derived from an EMBL/GenBank/DDBJ whole genome shotgun (WGS) entry which is preliminary data.</text>
</comment>
<keyword evidence="2" id="KW-0812">Transmembrane</keyword>
<dbReference type="OrthoDB" id="5381491at2"/>
<feature type="signal peptide" evidence="3">
    <location>
        <begin position="1"/>
        <end position="19"/>
    </location>
</feature>
<keyword evidence="3" id="KW-0732">Signal</keyword>
<dbReference type="RefSeq" id="WP_151672698.1">
    <property type="nucleotide sequence ID" value="NZ_BKCG01000001.1"/>
</dbReference>
<proteinExistence type="predicted"/>
<name>A0A5J4IWB4_9FLAO</name>
<feature type="coiled-coil region" evidence="1">
    <location>
        <begin position="69"/>
        <end position="96"/>
    </location>
</feature>
<evidence type="ECO:0000256" key="3">
    <source>
        <dbReference type="SAM" id="SignalP"/>
    </source>
</evidence>
<keyword evidence="2" id="KW-1133">Transmembrane helix</keyword>
<dbReference type="PROSITE" id="PS51257">
    <property type="entry name" value="PROKAR_LIPOPROTEIN"/>
    <property type="match status" value="1"/>
</dbReference>
<dbReference type="Proteomes" id="UP000326509">
    <property type="component" value="Unassembled WGS sequence"/>
</dbReference>
<dbReference type="EMBL" id="BKCG01000001">
    <property type="protein sequence ID" value="GER58632.1"/>
    <property type="molecule type" value="Genomic_DNA"/>
</dbReference>
<dbReference type="AlphaFoldDB" id="A0A5J4IWB4"/>
<evidence type="ECO:0000256" key="1">
    <source>
        <dbReference type="SAM" id="Coils"/>
    </source>
</evidence>